<gene>
    <name evidence="1" type="ORF">EH165_03615</name>
</gene>
<dbReference type="RefSeq" id="WP_124798068.1">
    <property type="nucleotide sequence ID" value="NZ_CP034170.1"/>
</dbReference>
<dbReference type="Proteomes" id="UP000268084">
    <property type="component" value="Chromosome"/>
</dbReference>
<dbReference type="EMBL" id="CP034170">
    <property type="protein sequence ID" value="AZI57383.1"/>
    <property type="molecule type" value="Genomic_DNA"/>
</dbReference>
<protein>
    <submittedName>
        <fullName evidence="1">Uncharacterized protein</fullName>
    </submittedName>
</protein>
<dbReference type="OrthoDB" id="9958930at2"/>
<dbReference type="AlphaFoldDB" id="A0A3G8ZJD5"/>
<proteinExistence type="predicted"/>
<accession>A0A3G8ZJD5</accession>
<reference evidence="1 2" key="1">
    <citation type="submission" date="2018-11" db="EMBL/GenBank/DDBJ databases">
        <authorList>
            <person name="Da X."/>
        </authorList>
    </citation>
    <scope>NUCLEOTIDE SEQUENCE [LARGE SCALE GENOMIC DNA]</scope>
    <source>
        <strain evidence="1 2">S14-144</strain>
    </source>
</reference>
<organism evidence="1 2">
    <name type="scientific">Nakamurella antarctica</name>
    <dbReference type="NCBI Taxonomy" id="1902245"/>
    <lineage>
        <taxon>Bacteria</taxon>
        <taxon>Bacillati</taxon>
        <taxon>Actinomycetota</taxon>
        <taxon>Actinomycetes</taxon>
        <taxon>Nakamurellales</taxon>
        <taxon>Nakamurellaceae</taxon>
        <taxon>Nakamurella</taxon>
    </lineage>
</organism>
<dbReference type="KEGG" id="nak:EH165_03615"/>
<reference evidence="1 2" key="2">
    <citation type="submission" date="2018-12" db="EMBL/GenBank/DDBJ databases">
        <title>Nakamurella antarcticus sp. nov., isolated from Antarctica South Shetland Islands soil.</title>
        <authorList>
            <person name="Peng F."/>
        </authorList>
    </citation>
    <scope>NUCLEOTIDE SEQUENCE [LARGE SCALE GENOMIC DNA]</scope>
    <source>
        <strain evidence="1 2">S14-144</strain>
    </source>
</reference>
<evidence type="ECO:0000313" key="2">
    <source>
        <dbReference type="Proteomes" id="UP000268084"/>
    </source>
</evidence>
<evidence type="ECO:0000313" key="1">
    <source>
        <dbReference type="EMBL" id="AZI57383.1"/>
    </source>
</evidence>
<sequence>MTRPDSQLSDIVRRLRVWSLSSWKFNGRAGALRDRLQTLADLTAGRLGRSPLQVPDVGAHALVDQLIVLVADAHDAGVPRAEIDEQLHRVASELGLVGNGAIT</sequence>
<keyword evidence="2" id="KW-1185">Reference proteome</keyword>
<name>A0A3G8ZJD5_9ACTN</name>